<feature type="compositionally biased region" description="Acidic residues" evidence="8">
    <location>
        <begin position="624"/>
        <end position="633"/>
    </location>
</feature>
<feature type="compositionally biased region" description="Low complexity" evidence="8">
    <location>
        <begin position="45"/>
        <end position="58"/>
    </location>
</feature>
<dbReference type="Gene3D" id="1.10.8.60">
    <property type="match status" value="1"/>
</dbReference>
<accession>A0A7C9E6R8</accession>
<dbReference type="PANTHER" id="PTHR12172">
    <property type="entry name" value="CELL CYCLE CHECKPOINT PROTEIN RAD17"/>
    <property type="match status" value="1"/>
</dbReference>
<evidence type="ECO:0000256" key="1">
    <source>
        <dbReference type="ARBA" id="ARBA00004123"/>
    </source>
</evidence>
<evidence type="ECO:0000256" key="5">
    <source>
        <dbReference type="ARBA" id="ARBA00022840"/>
    </source>
</evidence>
<feature type="compositionally biased region" description="Polar residues" evidence="8">
    <location>
        <begin position="23"/>
        <end position="37"/>
    </location>
</feature>
<evidence type="ECO:0000256" key="8">
    <source>
        <dbReference type="SAM" id="MobiDB-lite"/>
    </source>
</evidence>
<keyword evidence="7" id="KW-0131">Cell cycle</keyword>
<dbReference type="InterPro" id="IPR004582">
    <property type="entry name" value="Checkpoint_prot_Rad17_Rad24"/>
</dbReference>
<keyword evidence="4" id="KW-0227">DNA damage</keyword>
<evidence type="ECO:0000256" key="7">
    <source>
        <dbReference type="ARBA" id="ARBA00023306"/>
    </source>
</evidence>
<evidence type="ECO:0000256" key="4">
    <source>
        <dbReference type="ARBA" id="ARBA00022763"/>
    </source>
</evidence>
<feature type="region of interest" description="Disordered" evidence="8">
    <location>
        <begin position="612"/>
        <end position="633"/>
    </location>
</feature>
<dbReference type="FunFam" id="3.40.50.300:FF:001661">
    <property type="entry name" value="RAD17 checkpoint clamp loader component"/>
    <property type="match status" value="1"/>
</dbReference>
<dbReference type="CDD" id="cd18140">
    <property type="entry name" value="HLD_clamp_RFC"/>
    <property type="match status" value="1"/>
</dbReference>
<feature type="region of interest" description="Disordered" evidence="8">
    <location>
        <begin position="367"/>
        <end position="389"/>
    </location>
</feature>
<evidence type="ECO:0000256" key="3">
    <source>
        <dbReference type="ARBA" id="ARBA00022741"/>
    </source>
</evidence>
<evidence type="ECO:0000256" key="2">
    <source>
        <dbReference type="ARBA" id="ARBA00006168"/>
    </source>
</evidence>
<dbReference type="GO" id="GO:0006281">
    <property type="term" value="P:DNA repair"/>
    <property type="evidence" value="ECO:0007669"/>
    <property type="project" value="InterPro"/>
</dbReference>
<dbReference type="GO" id="GO:0033314">
    <property type="term" value="P:mitotic DNA replication checkpoint signaling"/>
    <property type="evidence" value="ECO:0007669"/>
    <property type="project" value="TreeGrafter"/>
</dbReference>
<dbReference type="GO" id="GO:0003682">
    <property type="term" value="F:chromatin binding"/>
    <property type="evidence" value="ECO:0007669"/>
    <property type="project" value="TreeGrafter"/>
</dbReference>
<dbReference type="InterPro" id="IPR047854">
    <property type="entry name" value="RFC_lid"/>
</dbReference>
<keyword evidence="5" id="KW-0067">ATP-binding</keyword>
<dbReference type="GO" id="GO:0005634">
    <property type="term" value="C:nucleus"/>
    <property type="evidence" value="ECO:0007669"/>
    <property type="project" value="UniProtKB-SubCell"/>
</dbReference>
<comment type="similarity">
    <text evidence="2">Belongs to the rad17/RAD24 family.</text>
</comment>
<dbReference type="Pfam" id="PF03215">
    <property type="entry name" value="Rad17"/>
    <property type="match status" value="1"/>
</dbReference>
<dbReference type="EMBL" id="GISG01197593">
    <property type="protein sequence ID" value="MBA4657663.1"/>
    <property type="molecule type" value="Transcribed_RNA"/>
</dbReference>
<feature type="compositionally biased region" description="Polar residues" evidence="8">
    <location>
        <begin position="367"/>
        <end position="381"/>
    </location>
</feature>
<dbReference type="AlphaFoldDB" id="A0A7C9E6R8"/>
<dbReference type="GO" id="GO:0000077">
    <property type="term" value="P:DNA damage checkpoint signaling"/>
    <property type="evidence" value="ECO:0007669"/>
    <property type="project" value="TreeGrafter"/>
</dbReference>
<dbReference type="Gene3D" id="3.40.50.300">
    <property type="entry name" value="P-loop containing nucleotide triphosphate hydrolases"/>
    <property type="match status" value="1"/>
</dbReference>
<dbReference type="GO" id="GO:0003689">
    <property type="term" value="F:DNA clamp loader activity"/>
    <property type="evidence" value="ECO:0007669"/>
    <property type="project" value="TreeGrafter"/>
</dbReference>
<name>A0A7C9E6R8_OPUST</name>
<keyword evidence="6" id="KW-0539">Nucleus</keyword>
<feature type="region of interest" description="Disordered" evidence="8">
    <location>
        <begin position="1"/>
        <end position="68"/>
    </location>
</feature>
<proteinExistence type="inferred from homology"/>
<dbReference type="InterPro" id="IPR027417">
    <property type="entry name" value="P-loop_NTPase"/>
</dbReference>
<keyword evidence="3" id="KW-0547">Nucleotide-binding</keyword>
<dbReference type="GO" id="GO:0005524">
    <property type="term" value="F:ATP binding"/>
    <property type="evidence" value="ECO:0007669"/>
    <property type="project" value="UniProtKB-KW"/>
</dbReference>
<dbReference type="PANTHER" id="PTHR12172:SF0">
    <property type="entry name" value="CELL CYCLE CHECKPOINT PROTEIN RAD17"/>
    <property type="match status" value="1"/>
</dbReference>
<protein>
    <recommendedName>
        <fullName evidence="10">Cell cycle checkpoint protein RAD17</fullName>
    </recommendedName>
</protein>
<reference evidence="9" key="1">
    <citation type="journal article" date="2013" name="J. Plant Res.">
        <title>Effect of fungi and light on seed germination of three Opuntia species from semiarid lands of central Mexico.</title>
        <authorList>
            <person name="Delgado-Sanchez P."/>
            <person name="Jimenez-Bremont J.F."/>
            <person name="Guerrero-Gonzalez Mde L."/>
            <person name="Flores J."/>
        </authorList>
    </citation>
    <scope>NUCLEOTIDE SEQUENCE</scope>
    <source>
        <tissue evidence="9">Cladode</tissue>
    </source>
</reference>
<evidence type="ECO:0000313" key="9">
    <source>
        <dbReference type="EMBL" id="MBA4657663.1"/>
    </source>
</evidence>
<dbReference type="SUPFAM" id="SSF52540">
    <property type="entry name" value="P-loop containing nucleoside triphosphate hydrolases"/>
    <property type="match status" value="1"/>
</dbReference>
<reference evidence="9" key="2">
    <citation type="submission" date="2020-07" db="EMBL/GenBank/DDBJ databases">
        <authorList>
            <person name="Vera ALvarez R."/>
            <person name="Arias-Moreno D.M."/>
            <person name="Jimenez-Jacinto V."/>
            <person name="Jimenez-Bremont J.F."/>
            <person name="Swaminathan K."/>
            <person name="Moose S.P."/>
            <person name="Guerrero-Gonzalez M.L."/>
            <person name="Marino-Ramirez L."/>
            <person name="Landsman D."/>
            <person name="Rodriguez-Kessler M."/>
            <person name="Delgado-Sanchez P."/>
        </authorList>
    </citation>
    <scope>NUCLEOTIDE SEQUENCE</scope>
    <source>
        <tissue evidence="9">Cladode</tissue>
    </source>
</reference>
<organism evidence="9">
    <name type="scientific">Opuntia streptacantha</name>
    <name type="common">Prickly pear cactus</name>
    <name type="synonym">Opuntia cardona</name>
    <dbReference type="NCBI Taxonomy" id="393608"/>
    <lineage>
        <taxon>Eukaryota</taxon>
        <taxon>Viridiplantae</taxon>
        <taxon>Streptophyta</taxon>
        <taxon>Embryophyta</taxon>
        <taxon>Tracheophyta</taxon>
        <taxon>Spermatophyta</taxon>
        <taxon>Magnoliopsida</taxon>
        <taxon>eudicotyledons</taxon>
        <taxon>Gunneridae</taxon>
        <taxon>Pentapetalae</taxon>
        <taxon>Caryophyllales</taxon>
        <taxon>Cactineae</taxon>
        <taxon>Cactaceae</taxon>
        <taxon>Opuntioideae</taxon>
        <taxon>Opuntia</taxon>
    </lineage>
</organism>
<comment type="subcellular location">
    <subcellularLocation>
        <location evidence="1">Nucleus</location>
    </subcellularLocation>
</comment>
<sequence length="633" mass="70998">MGKRSNLVVVLSSDEDGDEENINRNCSLSNSMPIRSNSKLHPRSKSTTSSTRRGGATKTAKKKPRLADSVSSSVENFSGFDELKLLSQDFAEEFAGFKVSTGCRGLNEAESWVDGYRPRSLEELAVQKKKVEEVRLWLQERLRTPKKGRQNYVLLITGQAGTGKSETVRVMASHFGVEVCEWNTPTPTIWQEHVHNLNSGMRYMSKLDEFENFVDRVRKYGILSSSVTVRTPSLILLIEDFPVANGKIAQGRLLKCLQLLVKSVQVPTVILITDYGGGDSTDFNMRYWEELSSFLETAGACKVSFNPITVSSMKKVLSRICKQEHCNMSCQQIESIANTSGGDIRHAIATLHYLCLKQEQKMVVSSDKCSNNSEAKTSNPGQKDGQHSLPVGRDLTLSLFHALGKFLHNKRETEPSMESDDDGFHLRERFRRLPLKMDAPEKVLCQAYGQARPVAEFLHENVLDFLCQDAIDDALAVASYLSDADCLLSAVHRTFARNYEAENVVQSAAASVAVRGVLFGNAHPSSSRWHSIRRPMLWQAEQSAGRNMHELERQRFDHYNGQSLSSVSDVCTEYRPALKWLGFRASLRSEHRHVHSSLILGEGLGSQELDEISSLEQESRVTDDDIEDEIEDW</sequence>
<evidence type="ECO:0008006" key="10">
    <source>
        <dbReference type="Google" id="ProtNLM"/>
    </source>
</evidence>
<evidence type="ECO:0000256" key="6">
    <source>
        <dbReference type="ARBA" id="ARBA00023242"/>
    </source>
</evidence>